<dbReference type="PROSITE" id="PS01079">
    <property type="entry name" value="MOCF_BIOSYNTHESIS_2"/>
    <property type="match status" value="1"/>
</dbReference>
<evidence type="ECO:0000256" key="2">
    <source>
        <dbReference type="ARBA" id="ARBA00002901"/>
    </source>
</evidence>
<organism evidence="13 14">
    <name type="scientific">Hwanghaeella grinnelliae</name>
    <dbReference type="NCBI Taxonomy" id="2500179"/>
    <lineage>
        <taxon>Bacteria</taxon>
        <taxon>Pseudomonadati</taxon>
        <taxon>Pseudomonadota</taxon>
        <taxon>Alphaproteobacteria</taxon>
        <taxon>Rhodospirillales</taxon>
        <taxon>Rhodospirillaceae</taxon>
        <taxon>Hwanghaeella</taxon>
    </lineage>
</organism>
<evidence type="ECO:0000256" key="3">
    <source>
        <dbReference type="ARBA" id="ARBA00005046"/>
    </source>
</evidence>
<evidence type="ECO:0000256" key="4">
    <source>
        <dbReference type="ARBA" id="ARBA00010763"/>
    </source>
</evidence>
<accession>A0A3S2WVC2</accession>
<dbReference type="GO" id="GO:0005829">
    <property type="term" value="C:cytosol"/>
    <property type="evidence" value="ECO:0007669"/>
    <property type="project" value="TreeGrafter"/>
</dbReference>
<dbReference type="Pfam" id="PF00994">
    <property type="entry name" value="MoCF_biosynth"/>
    <property type="match status" value="1"/>
</dbReference>
<proteinExistence type="inferred from homology"/>
<comment type="similarity">
    <text evidence="4 11">Belongs to the MoeA family.</text>
</comment>
<dbReference type="InterPro" id="IPR005110">
    <property type="entry name" value="MoeA_linker/N"/>
</dbReference>
<comment type="cofactor">
    <cofactor evidence="1 11">
        <name>Mg(2+)</name>
        <dbReference type="ChEBI" id="CHEBI:18420"/>
    </cofactor>
</comment>
<dbReference type="Pfam" id="PF03454">
    <property type="entry name" value="MoeA_C"/>
    <property type="match status" value="1"/>
</dbReference>
<dbReference type="Gene3D" id="3.40.980.10">
    <property type="entry name" value="MoaB/Mog-like domain"/>
    <property type="match status" value="1"/>
</dbReference>
<dbReference type="OrthoDB" id="9804758at2"/>
<evidence type="ECO:0000256" key="1">
    <source>
        <dbReference type="ARBA" id="ARBA00001946"/>
    </source>
</evidence>
<evidence type="ECO:0000256" key="7">
    <source>
        <dbReference type="ARBA" id="ARBA00022723"/>
    </source>
</evidence>
<dbReference type="SMART" id="SM00852">
    <property type="entry name" value="MoCF_biosynth"/>
    <property type="match status" value="1"/>
</dbReference>
<evidence type="ECO:0000256" key="5">
    <source>
        <dbReference type="ARBA" id="ARBA00022505"/>
    </source>
</evidence>
<dbReference type="NCBIfam" id="NF045515">
    <property type="entry name" value="Glp_gephyrin"/>
    <property type="match status" value="1"/>
</dbReference>
<dbReference type="PANTHER" id="PTHR10192:SF5">
    <property type="entry name" value="GEPHYRIN"/>
    <property type="match status" value="1"/>
</dbReference>
<dbReference type="SUPFAM" id="SSF63867">
    <property type="entry name" value="MoeA C-terminal domain-like"/>
    <property type="match status" value="1"/>
</dbReference>
<dbReference type="Proteomes" id="UP000287447">
    <property type="component" value="Unassembled WGS sequence"/>
</dbReference>
<sequence length="405" mass="42498">MIPVEEALSRILAAIDVQPAEQVSLRDALGRTLAADVTSRRTQPPAAMSAMDGYAVRAADVASVPASLKVIADIPAGASHDTPLQAGEAARIFTGAPLPPGTDTIVIQEDTDRDGDTVTVKETTRKGAYVRAAGLDFSEGETLLKTGKVLNARDVGLSAAMNRPWLMVRRRPRIAILATGDEVVMPGDQIGPNQIVSSNSLALAAAVEVLGGEPVLLGIATDDAESLKTLAAGARGADMLVTTGGASVGEHDLVQSVLGEHGLEVDFWKIAMRPGKPLIFGSMGDTLMLGLPGNPVSTIVCATIFMAPAIRAMLGQNASLEDQEFTALCGVDLKQNDRRQDYLRASLIQGTDGSLTASPFEKQDSSMLRLLQQADCLVIREPHAEPLPKGAPVRCLRIPGSAMSL</sequence>
<dbReference type="GO" id="GO:0006777">
    <property type="term" value="P:Mo-molybdopterin cofactor biosynthetic process"/>
    <property type="evidence" value="ECO:0007669"/>
    <property type="project" value="UniProtKB-UniRule"/>
</dbReference>
<keyword evidence="9 11" id="KW-0501">Molybdenum cofactor biosynthesis</keyword>
<dbReference type="InterPro" id="IPR001453">
    <property type="entry name" value="MoaB/Mog_dom"/>
</dbReference>
<evidence type="ECO:0000256" key="6">
    <source>
        <dbReference type="ARBA" id="ARBA00022679"/>
    </source>
</evidence>
<protein>
    <recommendedName>
        <fullName evidence="11">Molybdopterin molybdenumtransferase</fullName>
        <ecNumber evidence="11">2.10.1.1</ecNumber>
    </recommendedName>
</protein>
<dbReference type="RefSeq" id="WP_127764707.1">
    <property type="nucleotide sequence ID" value="NZ_SADE01000001.1"/>
</dbReference>
<dbReference type="InterPro" id="IPR008284">
    <property type="entry name" value="MoCF_biosynth_CS"/>
</dbReference>
<dbReference type="SUPFAM" id="SSF63882">
    <property type="entry name" value="MoeA N-terminal region -like"/>
    <property type="match status" value="1"/>
</dbReference>
<name>A0A3S2WVC2_9PROT</name>
<dbReference type="GO" id="GO:0046872">
    <property type="term" value="F:metal ion binding"/>
    <property type="evidence" value="ECO:0007669"/>
    <property type="project" value="UniProtKB-UniRule"/>
</dbReference>
<dbReference type="InterPro" id="IPR005111">
    <property type="entry name" value="MoeA_C_domain_IV"/>
</dbReference>
<dbReference type="CDD" id="cd00887">
    <property type="entry name" value="MoeA"/>
    <property type="match status" value="1"/>
</dbReference>
<keyword evidence="14" id="KW-1185">Reference proteome</keyword>
<comment type="function">
    <text evidence="2 11">Catalyzes the insertion of molybdate into adenylated molybdopterin with the concomitant release of AMP.</text>
</comment>
<evidence type="ECO:0000256" key="8">
    <source>
        <dbReference type="ARBA" id="ARBA00022842"/>
    </source>
</evidence>
<evidence type="ECO:0000259" key="12">
    <source>
        <dbReference type="SMART" id="SM00852"/>
    </source>
</evidence>
<evidence type="ECO:0000256" key="10">
    <source>
        <dbReference type="ARBA" id="ARBA00047317"/>
    </source>
</evidence>
<comment type="caution">
    <text evidence="13">The sequence shown here is derived from an EMBL/GenBank/DDBJ whole genome shotgun (WGS) entry which is preliminary data.</text>
</comment>
<dbReference type="Pfam" id="PF03453">
    <property type="entry name" value="MoeA_N"/>
    <property type="match status" value="1"/>
</dbReference>
<keyword evidence="6 11" id="KW-0808">Transferase</keyword>
<dbReference type="EMBL" id="SADE01000001">
    <property type="protein sequence ID" value="RVU39336.1"/>
    <property type="molecule type" value="Genomic_DNA"/>
</dbReference>
<dbReference type="AlphaFoldDB" id="A0A3S2WVC2"/>
<keyword evidence="8 11" id="KW-0460">Magnesium</keyword>
<comment type="catalytic activity">
    <reaction evidence="10">
        <text>adenylyl-molybdopterin + molybdate = Mo-molybdopterin + AMP + H(+)</text>
        <dbReference type="Rhea" id="RHEA:35047"/>
        <dbReference type="ChEBI" id="CHEBI:15378"/>
        <dbReference type="ChEBI" id="CHEBI:36264"/>
        <dbReference type="ChEBI" id="CHEBI:62727"/>
        <dbReference type="ChEBI" id="CHEBI:71302"/>
        <dbReference type="ChEBI" id="CHEBI:456215"/>
        <dbReference type="EC" id="2.10.1.1"/>
    </reaction>
</comment>
<dbReference type="EC" id="2.10.1.1" evidence="11"/>
<dbReference type="UniPathway" id="UPA00344"/>
<keyword evidence="7 11" id="KW-0479">Metal-binding</keyword>
<evidence type="ECO:0000256" key="11">
    <source>
        <dbReference type="RuleBase" id="RU365090"/>
    </source>
</evidence>
<evidence type="ECO:0000313" key="13">
    <source>
        <dbReference type="EMBL" id="RVU39336.1"/>
    </source>
</evidence>
<evidence type="ECO:0000256" key="9">
    <source>
        <dbReference type="ARBA" id="ARBA00023150"/>
    </source>
</evidence>
<dbReference type="PANTHER" id="PTHR10192">
    <property type="entry name" value="MOLYBDOPTERIN BIOSYNTHESIS PROTEIN"/>
    <property type="match status" value="1"/>
</dbReference>
<dbReference type="Gene3D" id="3.90.105.10">
    <property type="entry name" value="Molybdopterin biosynthesis moea protein, domain 2"/>
    <property type="match status" value="1"/>
</dbReference>
<evidence type="ECO:0000313" key="14">
    <source>
        <dbReference type="Proteomes" id="UP000287447"/>
    </source>
</evidence>
<dbReference type="InterPro" id="IPR036425">
    <property type="entry name" value="MoaB/Mog-like_dom_sf"/>
</dbReference>
<comment type="pathway">
    <text evidence="3 11">Cofactor biosynthesis; molybdopterin biosynthesis.</text>
</comment>
<keyword evidence="5 11" id="KW-0500">Molybdenum</keyword>
<dbReference type="InterPro" id="IPR038987">
    <property type="entry name" value="MoeA-like"/>
</dbReference>
<reference evidence="14" key="1">
    <citation type="submission" date="2019-01" db="EMBL/GenBank/DDBJ databases">
        <title>Gri0909 isolated from a small marine red alga.</title>
        <authorList>
            <person name="Kim J."/>
            <person name="Jeong S.E."/>
            <person name="Jeon C.O."/>
        </authorList>
    </citation>
    <scope>NUCLEOTIDE SEQUENCE [LARGE SCALE GENOMIC DNA]</scope>
    <source>
        <strain evidence="14">Gri0909</strain>
    </source>
</reference>
<dbReference type="InterPro" id="IPR036688">
    <property type="entry name" value="MoeA_C_domain_IV_sf"/>
</dbReference>
<dbReference type="SUPFAM" id="SSF53218">
    <property type="entry name" value="Molybdenum cofactor biosynthesis proteins"/>
    <property type="match status" value="1"/>
</dbReference>
<feature type="domain" description="MoaB/Mog" evidence="12">
    <location>
        <begin position="175"/>
        <end position="312"/>
    </location>
</feature>
<dbReference type="GO" id="GO:0061599">
    <property type="term" value="F:molybdopterin molybdotransferase activity"/>
    <property type="evidence" value="ECO:0007669"/>
    <property type="project" value="UniProtKB-UniRule"/>
</dbReference>
<dbReference type="InterPro" id="IPR036135">
    <property type="entry name" value="MoeA_linker/N_sf"/>
</dbReference>
<dbReference type="Gene3D" id="2.40.340.10">
    <property type="entry name" value="MoeA, C-terminal, domain IV"/>
    <property type="match status" value="1"/>
</dbReference>
<dbReference type="Gene3D" id="2.170.190.11">
    <property type="entry name" value="Molybdopterin biosynthesis moea protein, domain 3"/>
    <property type="match status" value="1"/>
</dbReference>
<gene>
    <name evidence="13" type="ORF">EOI86_08875</name>
</gene>
<dbReference type="FunFam" id="3.40.980.10:FF:000004">
    <property type="entry name" value="Molybdopterin molybdenumtransferase"/>
    <property type="match status" value="1"/>
</dbReference>